<gene>
    <name evidence="3" type="ORF">FE263_04475</name>
</gene>
<proteinExistence type="predicted"/>
<evidence type="ECO:0000256" key="1">
    <source>
        <dbReference type="ARBA" id="ARBA00022676"/>
    </source>
</evidence>
<comment type="caution">
    <text evidence="3">The sequence shown here is derived from an EMBL/GenBank/DDBJ whole genome shotgun (WGS) entry which is preliminary data.</text>
</comment>
<organism evidence="3 4">
    <name type="scientific">Lichenicoccus roseus</name>
    <dbReference type="NCBI Taxonomy" id="2683649"/>
    <lineage>
        <taxon>Bacteria</taxon>
        <taxon>Pseudomonadati</taxon>
        <taxon>Pseudomonadota</taxon>
        <taxon>Alphaproteobacteria</taxon>
        <taxon>Acetobacterales</taxon>
        <taxon>Acetobacteraceae</taxon>
        <taxon>Lichenicoccus</taxon>
    </lineage>
</organism>
<accession>A0A5R9JCF2</accession>
<evidence type="ECO:0000313" key="4">
    <source>
        <dbReference type="Proteomes" id="UP000305654"/>
    </source>
</evidence>
<keyword evidence="2 3" id="KW-0808">Transferase</keyword>
<dbReference type="Proteomes" id="UP000305654">
    <property type="component" value="Unassembled WGS sequence"/>
</dbReference>
<evidence type="ECO:0000313" key="3">
    <source>
        <dbReference type="EMBL" id="TLU74443.1"/>
    </source>
</evidence>
<dbReference type="EMBL" id="VCDI01000001">
    <property type="protein sequence ID" value="TLU74443.1"/>
    <property type="molecule type" value="Genomic_DNA"/>
</dbReference>
<dbReference type="GO" id="GO:0016758">
    <property type="term" value="F:hexosyltransferase activity"/>
    <property type="evidence" value="ECO:0007669"/>
    <property type="project" value="TreeGrafter"/>
</dbReference>
<keyword evidence="4" id="KW-1185">Reference proteome</keyword>
<dbReference type="PANTHER" id="PTHR34136">
    <property type="match status" value="1"/>
</dbReference>
<dbReference type="PANTHER" id="PTHR34136:SF1">
    <property type="entry name" value="UDP-N-ACETYL-D-MANNOSAMINURONIC ACID TRANSFERASE"/>
    <property type="match status" value="1"/>
</dbReference>
<name>A0A5R9JCF2_9PROT</name>
<dbReference type="Pfam" id="PF03808">
    <property type="entry name" value="Glyco_tran_WecG"/>
    <property type="match status" value="1"/>
</dbReference>
<dbReference type="AlphaFoldDB" id="A0A5R9JCF2"/>
<protein>
    <submittedName>
        <fullName evidence="3">WecB/TagA/CpsF family glycosyltransferase</fullName>
    </submittedName>
</protein>
<dbReference type="RefSeq" id="WP_138324693.1">
    <property type="nucleotide sequence ID" value="NZ_VCDI01000001.1"/>
</dbReference>
<dbReference type="InterPro" id="IPR004629">
    <property type="entry name" value="WecG_TagA_CpsF"/>
</dbReference>
<dbReference type="CDD" id="cd06533">
    <property type="entry name" value="Glyco_transf_WecG_TagA"/>
    <property type="match status" value="1"/>
</dbReference>
<keyword evidence="1" id="KW-0328">Glycosyltransferase</keyword>
<dbReference type="OrthoDB" id="9771846at2"/>
<reference evidence="3 4" key="1">
    <citation type="submission" date="2019-05" db="EMBL/GenBank/DDBJ databases">
        <authorList>
            <person name="Pankratov T."/>
            <person name="Grouzdev D."/>
        </authorList>
    </citation>
    <scope>NUCLEOTIDE SEQUENCE [LARGE SCALE GENOMIC DNA]</scope>
    <source>
        <strain evidence="3 4">KEBCLARHB70R</strain>
    </source>
</reference>
<sequence length="279" mass="31332">MTSVSILQDMPAAIPIRPVMTVVPQSRKLRLLDLDFADFDVRQAAECIANRPARAPFTYVVTPNADHLVRLARFPALSPLYRAAGLCLLDSRVVARVCRMFGLPAPTVTTGSDLTAELLQRHLEPGERVTIIGLRQQHLAALVARTGIAQPAHFDPPMGFDRDPVELQRAVRFVLDNPARLIFLAVGSPRQEILAAAIAESGEATGTALCIGASLEFVAGVLPRAPEFMQRMGIEWLHRMMSDPRRLVRRYLLENPPIFWVLWRERQRQRRARRMPPRL</sequence>
<evidence type="ECO:0000256" key="2">
    <source>
        <dbReference type="ARBA" id="ARBA00022679"/>
    </source>
</evidence>